<organism evidence="2">
    <name type="scientific">Phaeomonas parva</name>
    <dbReference type="NCBI Taxonomy" id="124430"/>
    <lineage>
        <taxon>Eukaryota</taxon>
        <taxon>Sar</taxon>
        <taxon>Stramenopiles</taxon>
        <taxon>Ochrophyta</taxon>
        <taxon>Pinguiophyceae</taxon>
        <taxon>Pinguiochrysidales</taxon>
        <taxon>Pinguiochrysidaceae</taxon>
        <taxon>Phaeomonas</taxon>
    </lineage>
</organism>
<keyword evidence="1" id="KW-0732">Signal</keyword>
<dbReference type="AlphaFoldDB" id="A0A7S1TVX1"/>
<proteinExistence type="predicted"/>
<sequence length="466" mass="51411">MARTAAGVALLGLGVLQLGATGQVLQRDEINEAVRLAMDVELPNAGYETFRGKLFWQQDHIADQDGYYGQVKMGEDGWGTADALCDYWKQNAAFFKTTCNYTFPLAQSEAIVSFIKTPPPAEYFGVQSLVFLRNVSEIPMSGIADAHNHLNLRLDPSAESRFGQPFVMITTGDQNTLAYVKDSLAKTGVPEYLINEDLIDVVHMTYPYDPTTYKFTSYPWDLYQILARLNGVPEDDALKAYLAEGRPVWKVTAPQDKAFAAVAYPGRKTRGTGGKDTELHLQKSMRKLGAAVEKALAVESAASHVNADVPLEFTVTDDEKCLTDPTYTPVFNANPFMNTTAMGSCDRFTNDALYTLSPNGKAFGNFLFERERGFVWYGVNNNATGKATFVNFMVTEGASDGSRRNFEAPDHSPFISANDMVGSARAWAQGAIADADADQLFAWRFARECPPGHPWSQYCTVVDLEM</sequence>
<accession>A0A7S1TVX1</accession>
<reference evidence="2" key="1">
    <citation type="submission" date="2021-01" db="EMBL/GenBank/DDBJ databases">
        <authorList>
            <person name="Corre E."/>
            <person name="Pelletier E."/>
            <person name="Niang G."/>
            <person name="Scheremetjew M."/>
            <person name="Finn R."/>
            <person name="Kale V."/>
            <person name="Holt S."/>
            <person name="Cochrane G."/>
            <person name="Meng A."/>
            <person name="Brown T."/>
            <person name="Cohen L."/>
        </authorList>
    </citation>
    <scope>NUCLEOTIDE SEQUENCE</scope>
    <source>
        <strain evidence="2">CCMP2877</strain>
    </source>
</reference>
<evidence type="ECO:0008006" key="3">
    <source>
        <dbReference type="Google" id="ProtNLM"/>
    </source>
</evidence>
<dbReference type="EMBL" id="HBGJ01011517">
    <property type="protein sequence ID" value="CAD9248868.1"/>
    <property type="molecule type" value="Transcribed_RNA"/>
</dbReference>
<protein>
    <recommendedName>
        <fullName evidence="3">Phospholipase B-like</fullName>
    </recommendedName>
</protein>
<evidence type="ECO:0000256" key="1">
    <source>
        <dbReference type="SAM" id="SignalP"/>
    </source>
</evidence>
<feature type="signal peptide" evidence="1">
    <location>
        <begin position="1"/>
        <end position="22"/>
    </location>
</feature>
<evidence type="ECO:0000313" key="2">
    <source>
        <dbReference type="EMBL" id="CAD9248868.1"/>
    </source>
</evidence>
<name>A0A7S1TVX1_9STRA</name>
<gene>
    <name evidence="2" type="ORF">PPAR1163_LOCUS7228</name>
</gene>
<feature type="chain" id="PRO_5031243432" description="Phospholipase B-like" evidence="1">
    <location>
        <begin position="23"/>
        <end position="466"/>
    </location>
</feature>